<comment type="caution">
    <text evidence="3">The sequence shown here is derived from an EMBL/GenBank/DDBJ whole genome shotgun (WGS) entry which is preliminary data.</text>
</comment>
<dbReference type="SUPFAM" id="SSF53474">
    <property type="entry name" value="alpha/beta-Hydrolases"/>
    <property type="match status" value="1"/>
</dbReference>
<organism evidence="3 4">
    <name type="scientific">Brevundimonas staleyi</name>
    <dbReference type="NCBI Taxonomy" id="74326"/>
    <lineage>
        <taxon>Bacteria</taxon>
        <taxon>Pseudomonadati</taxon>
        <taxon>Pseudomonadota</taxon>
        <taxon>Alphaproteobacteria</taxon>
        <taxon>Caulobacterales</taxon>
        <taxon>Caulobacteraceae</taxon>
        <taxon>Brevundimonas</taxon>
    </lineage>
</organism>
<protein>
    <submittedName>
        <fullName evidence="3">Alpha/beta fold hydrolase</fullName>
    </submittedName>
</protein>
<gene>
    <name evidence="3" type="ORF">ACFPIE_13500</name>
</gene>
<dbReference type="Gene3D" id="3.40.50.1820">
    <property type="entry name" value="alpha/beta hydrolase"/>
    <property type="match status" value="1"/>
</dbReference>
<feature type="domain" description="AB hydrolase-1" evidence="2">
    <location>
        <begin position="72"/>
        <end position="312"/>
    </location>
</feature>
<dbReference type="Proteomes" id="UP001596152">
    <property type="component" value="Unassembled WGS sequence"/>
</dbReference>
<dbReference type="Pfam" id="PF00561">
    <property type="entry name" value="Abhydrolase_1"/>
    <property type="match status" value="1"/>
</dbReference>
<dbReference type="PANTHER" id="PTHR43798:SF31">
    <property type="entry name" value="AB HYDROLASE SUPERFAMILY PROTEIN YCLE"/>
    <property type="match status" value="1"/>
</dbReference>
<evidence type="ECO:0000256" key="1">
    <source>
        <dbReference type="ARBA" id="ARBA00022801"/>
    </source>
</evidence>
<dbReference type="InterPro" id="IPR000073">
    <property type="entry name" value="AB_hydrolase_1"/>
</dbReference>
<name>A0ABW0FV18_9CAUL</name>
<dbReference type="InterPro" id="IPR050266">
    <property type="entry name" value="AB_hydrolase_sf"/>
</dbReference>
<dbReference type="InterPro" id="IPR029058">
    <property type="entry name" value="AB_hydrolase_fold"/>
</dbReference>
<evidence type="ECO:0000259" key="2">
    <source>
        <dbReference type="Pfam" id="PF00561"/>
    </source>
</evidence>
<sequence>MDSQILTGLVAALGLLANFAGVGEASADEMMESMRQDGHAQHADHGHHHADFASDRLHVRVDGEAGPGVRDIILIPGLSSSPEIWQGTVDHLGAGWRVHRIHIQGFAGAPVEGNAEGPVAAPVAEEIARYIAENNLDKPAVVGHSMGGTIGLMLAARHPDAVGKLMVVDMVPFMGAMLAQPGAEPTAESVAPAVRAMTAQSRAASDADYRTRAAAMVTGMIRTESKRAGPLEDTATSNRATSQNAYEELLSTDLRPELARITAPTEVLYVAFDYPGMTPAMTDGIYRMSFAGLPGVELKRIDNSAHFIMLDQPATFYADLDAFLAE</sequence>
<accession>A0ABW0FV18</accession>
<evidence type="ECO:0000313" key="3">
    <source>
        <dbReference type="EMBL" id="MFC5344934.1"/>
    </source>
</evidence>
<keyword evidence="1 3" id="KW-0378">Hydrolase</keyword>
<dbReference type="GO" id="GO:0016787">
    <property type="term" value="F:hydrolase activity"/>
    <property type="evidence" value="ECO:0007669"/>
    <property type="project" value="UniProtKB-KW"/>
</dbReference>
<keyword evidence="4" id="KW-1185">Reference proteome</keyword>
<dbReference type="RefSeq" id="WP_374038019.1">
    <property type="nucleotide sequence ID" value="NZ_CP169082.1"/>
</dbReference>
<proteinExistence type="predicted"/>
<reference evidence="4" key="1">
    <citation type="journal article" date="2019" name="Int. J. Syst. Evol. Microbiol.">
        <title>The Global Catalogue of Microorganisms (GCM) 10K type strain sequencing project: providing services to taxonomists for standard genome sequencing and annotation.</title>
        <authorList>
            <consortium name="The Broad Institute Genomics Platform"/>
            <consortium name="The Broad Institute Genome Sequencing Center for Infectious Disease"/>
            <person name="Wu L."/>
            <person name="Ma J."/>
        </authorList>
    </citation>
    <scope>NUCLEOTIDE SEQUENCE [LARGE SCALE GENOMIC DNA]</scope>
    <source>
        <strain evidence="4">JCM 12125</strain>
    </source>
</reference>
<dbReference type="PANTHER" id="PTHR43798">
    <property type="entry name" value="MONOACYLGLYCEROL LIPASE"/>
    <property type="match status" value="1"/>
</dbReference>
<dbReference type="EMBL" id="JBHSLF010000025">
    <property type="protein sequence ID" value="MFC5344934.1"/>
    <property type="molecule type" value="Genomic_DNA"/>
</dbReference>
<evidence type="ECO:0000313" key="4">
    <source>
        <dbReference type="Proteomes" id="UP001596152"/>
    </source>
</evidence>